<reference evidence="8 9" key="1">
    <citation type="submission" date="2016-10" db="EMBL/GenBank/DDBJ databases">
        <authorList>
            <person name="de Groot N.N."/>
        </authorList>
    </citation>
    <scope>NUCLEOTIDE SEQUENCE [LARGE SCALE GENOMIC DNA]</scope>
    <source>
        <strain evidence="8 9">SP2</strain>
    </source>
</reference>
<evidence type="ECO:0000256" key="3">
    <source>
        <dbReference type="ARBA" id="ARBA00022989"/>
    </source>
</evidence>
<proteinExistence type="predicted"/>
<dbReference type="Proteomes" id="UP000182829">
    <property type="component" value="Unassembled WGS sequence"/>
</dbReference>
<dbReference type="PANTHER" id="PTHR10806">
    <property type="entry name" value="SIGNAL PEPTIDASE COMPLEX CATALYTIC SUBUNIT SEC11"/>
    <property type="match status" value="1"/>
</dbReference>
<dbReference type="RefSeq" id="WP_005578639.1">
    <property type="nucleotide sequence ID" value="NZ_FORO01000014.1"/>
</dbReference>
<evidence type="ECO:0000256" key="4">
    <source>
        <dbReference type="ARBA" id="ARBA00023136"/>
    </source>
</evidence>
<dbReference type="GO" id="GO:0016020">
    <property type="term" value="C:membrane"/>
    <property type="evidence" value="ECO:0007669"/>
    <property type="project" value="UniProtKB-SubCell"/>
</dbReference>
<evidence type="ECO:0000256" key="1">
    <source>
        <dbReference type="ARBA" id="ARBA00004370"/>
    </source>
</evidence>
<comment type="subcellular location">
    <subcellularLocation>
        <location evidence="1">Membrane</location>
    </subcellularLocation>
</comment>
<feature type="compositionally biased region" description="Acidic residues" evidence="5">
    <location>
        <begin position="7"/>
        <end position="16"/>
    </location>
</feature>
<evidence type="ECO:0000256" key="5">
    <source>
        <dbReference type="SAM" id="MobiDB-lite"/>
    </source>
</evidence>
<keyword evidence="2 6" id="KW-0812">Transmembrane</keyword>
<dbReference type="GO" id="GO:0004252">
    <property type="term" value="F:serine-type endopeptidase activity"/>
    <property type="evidence" value="ECO:0007669"/>
    <property type="project" value="InterPro"/>
</dbReference>
<organism evidence="8 9">
    <name type="scientific">Natronobacterium gregoryi</name>
    <dbReference type="NCBI Taxonomy" id="44930"/>
    <lineage>
        <taxon>Archaea</taxon>
        <taxon>Methanobacteriati</taxon>
        <taxon>Methanobacteriota</taxon>
        <taxon>Stenosarchaea group</taxon>
        <taxon>Halobacteria</taxon>
        <taxon>Halobacteriales</taxon>
        <taxon>Natrialbaceae</taxon>
        <taxon>Natronobacterium</taxon>
    </lineage>
</organism>
<dbReference type="Pfam" id="PF10502">
    <property type="entry name" value="Peptidase_S26"/>
    <property type="match status" value="1"/>
</dbReference>
<name>A0A1I3NMA8_9EURY</name>
<feature type="compositionally biased region" description="Basic and acidic residues" evidence="5">
    <location>
        <begin position="29"/>
        <end position="40"/>
    </location>
</feature>
<dbReference type="CDD" id="cd06530">
    <property type="entry name" value="S26_SPase_I"/>
    <property type="match status" value="1"/>
</dbReference>
<evidence type="ECO:0000256" key="2">
    <source>
        <dbReference type="ARBA" id="ARBA00022692"/>
    </source>
</evidence>
<dbReference type="InterPro" id="IPR001733">
    <property type="entry name" value="Peptidase_S26B"/>
</dbReference>
<evidence type="ECO:0000259" key="7">
    <source>
        <dbReference type="Pfam" id="PF10502"/>
    </source>
</evidence>
<feature type="transmembrane region" description="Helical" evidence="6">
    <location>
        <begin position="71"/>
        <end position="98"/>
    </location>
</feature>
<feature type="region of interest" description="Disordered" evidence="5">
    <location>
        <begin position="1"/>
        <end position="45"/>
    </location>
</feature>
<dbReference type="OrthoDB" id="4822at2157"/>
<evidence type="ECO:0000313" key="8">
    <source>
        <dbReference type="EMBL" id="SFJ10478.1"/>
    </source>
</evidence>
<keyword evidence="3 6" id="KW-1133">Transmembrane helix</keyword>
<dbReference type="PANTHER" id="PTHR10806:SF6">
    <property type="entry name" value="SIGNAL PEPTIDASE COMPLEX CATALYTIC SUBUNIT SEC11"/>
    <property type="match status" value="1"/>
</dbReference>
<evidence type="ECO:0000256" key="6">
    <source>
        <dbReference type="SAM" id="Phobius"/>
    </source>
</evidence>
<dbReference type="AlphaFoldDB" id="A0A1I3NMA8"/>
<dbReference type="SUPFAM" id="SSF51306">
    <property type="entry name" value="LexA/Signal peptidase"/>
    <property type="match status" value="1"/>
</dbReference>
<feature type="domain" description="Peptidase S26" evidence="7">
    <location>
        <begin position="75"/>
        <end position="159"/>
    </location>
</feature>
<keyword evidence="4 6" id="KW-0472">Membrane</keyword>
<protein>
    <submittedName>
        <fullName evidence="8">Signal peptidase, endoplasmic reticulum-type</fullName>
    </submittedName>
</protein>
<dbReference type="EMBL" id="FORO01000014">
    <property type="protein sequence ID" value="SFJ10478.1"/>
    <property type="molecule type" value="Genomic_DNA"/>
</dbReference>
<sequence>MSGPDAGDSDGYDDQDRDSTASSSDTSEPDERRIAERESTDNSQDVTIENDGLVRWFLETDDEPIVLVRDIVTSVAIVAAIALLLFAISGVWPPLVAVESGSMEPSMERGDMIVVVDEERFAGDDPVEGTGVVTVENGQDGGHETFGEPGDVVVFRPDGSELQTPVIHRAHFWVEEDENWVDTKAKEEYVGGASCDDLRTCPANHDGFVTKGDANSGYDQYQGGATTDVVKPEWVTGKATLRIPWLGHIRLLVDELLASILVPSATIGATGATGAAIAGADIVRTSRISDSSPNEHS</sequence>
<dbReference type="GeneID" id="14208757"/>
<dbReference type="OMA" id="WVTGKAM"/>
<gene>
    <name evidence="8" type="ORF">SAMN05443661_11441</name>
</gene>
<dbReference type="InterPro" id="IPR019533">
    <property type="entry name" value="Peptidase_S26"/>
</dbReference>
<evidence type="ECO:0000313" key="9">
    <source>
        <dbReference type="Proteomes" id="UP000182829"/>
    </source>
</evidence>
<accession>A0A1I3NMA8</accession>
<dbReference type="InterPro" id="IPR036286">
    <property type="entry name" value="LexA/Signal_pep-like_sf"/>
</dbReference>
<dbReference type="GO" id="GO:0006465">
    <property type="term" value="P:signal peptide processing"/>
    <property type="evidence" value="ECO:0007669"/>
    <property type="project" value="InterPro"/>
</dbReference>